<gene>
    <name evidence="1" type="ORF">ACH5RR_008999</name>
</gene>
<evidence type="ECO:0000313" key="1">
    <source>
        <dbReference type="EMBL" id="KAL3529677.1"/>
    </source>
</evidence>
<proteinExistence type="predicted"/>
<dbReference type="AlphaFoldDB" id="A0ABD3AD66"/>
<evidence type="ECO:0000313" key="2">
    <source>
        <dbReference type="Proteomes" id="UP001630127"/>
    </source>
</evidence>
<sequence>MHLLFADDTLLFGNATVEEARATVFRNILDIYELASVNKSIRTKSEYAGYTDPPELAEALAAKESSYIFRINGSQNFFLEGDTAEFIKALSEKGDNLSQIGAQVAEAKVLLQHCENFSVKWVG</sequence>
<accession>A0ABD3AD66</accession>
<dbReference type="EMBL" id="JBJUIK010000004">
    <property type="protein sequence ID" value="KAL3529677.1"/>
    <property type="molecule type" value="Genomic_DNA"/>
</dbReference>
<reference evidence="1 2" key="1">
    <citation type="submission" date="2024-11" db="EMBL/GenBank/DDBJ databases">
        <title>A near-complete genome assembly of Cinchona calisaya.</title>
        <authorList>
            <person name="Lian D.C."/>
            <person name="Zhao X.W."/>
            <person name="Wei L."/>
        </authorList>
    </citation>
    <scope>NUCLEOTIDE SEQUENCE [LARGE SCALE GENOMIC DNA]</scope>
    <source>
        <tissue evidence="1">Nenye</tissue>
    </source>
</reference>
<comment type="caution">
    <text evidence="1">The sequence shown here is derived from an EMBL/GenBank/DDBJ whole genome shotgun (WGS) entry which is preliminary data.</text>
</comment>
<keyword evidence="2" id="KW-1185">Reference proteome</keyword>
<protein>
    <recommendedName>
        <fullName evidence="3">Reverse transcriptase domain-containing protein</fullName>
    </recommendedName>
</protein>
<evidence type="ECO:0008006" key="3">
    <source>
        <dbReference type="Google" id="ProtNLM"/>
    </source>
</evidence>
<name>A0ABD3AD66_9GENT</name>
<dbReference type="Proteomes" id="UP001630127">
    <property type="component" value="Unassembled WGS sequence"/>
</dbReference>
<organism evidence="1 2">
    <name type="scientific">Cinchona calisaya</name>
    <dbReference type="NCBI Taxonomy" id="153742"/>
    <lineage>
        <taxon>Eukaryota</taxon>
        <taxon>Viridiplantae</taxon>
        <taxon>Streptophyta</taxon>
        <taxon>Embryophyta</taxon>
        <taxon>Tracheophyta</taxon>
        <taxon>Spermatophyta</taxon>
        <taxon>Magnoliopsida</taxon>
        <taxon>eudicotyledons</taxon>
        <taxon>Gunneridae</taxon>
        <taxon>Pentapetalae</taxon>
        <taxon>asterids</taxon>
        <taxon>lamiids</taxon>
        <taxon>Gentianales</taxon>
        <taxon>Rubiaceae</taxon>
        <taxon>Cinchonoideae</taxon>
        <taxon>Cinchoneae</taxon>
        <taxon>Cinchona</taxon>
    </lineage>
</organism>